<dbReference type="HOGENOM" id="CLU_2061275_0_0_1"/>
<proteinExistence type="predicted"/>
<dbReference type="EMBL" id="KB445584">
    <property type="protein sequence ID" value="EMD86788.1"/>
    <property type="molecule type" value="Genomic_DNA"/>
</dbReference>
<reference evidence="3" key="2">
    <citation type="journal article" date="2013" name="PLoS Genet.">
        <title>Comparative genome structure, secondary metabolite, and effector coding capacity across Cochliobolus pathogens.</title>
        <authorList>
            <person name="Condon B.J."/>
            <person name="Leng Y."/>
            <person name="Wu D."/>
            <person name="Bushley K.E."/>
            <person name="Ohm R.A."/>
            <person name="Otillar R."/>
            <person name="Martin J."/>
            <person name="Schackwitz W."/>
            <person name="Grimwood J."/>
            <person name="MohdZainudin N."/>
            <person name="Xue C."/>
            <person name="Wang R."/>
            <person name="Manning V.A."/>
            <person name="Dhillon B."/>
            <person name="Tu Z.J."/>
            <person name="Steffenson B.J."/>
            <person name="Salamov A."/>
            <person name="Sun H."/>
            <person name="Lowry S."/>
            <person name="LaButti K."/>
            <person name="Han J."/>
            <person name="Copeland A."/>
            <person name="Lindquist E."/>
            <person name="Barry K."/>
            <person name="Schmutz J."/>
            <person name="Baker S.E."/>
            <person name="Ciuffetti L.M."/>
            <person name="Grigoriev I.V."/>
            <person name="Zhong S."/>
            <person name="Turgeon B.G."/>
        </authorList>
    </citation>
    <scope>NUCLEOTIDE SEQUENCE [LARGE SCALE GENOMIC DNA]</scope>
    <source>
        <strain evidence="3">C5 / ATCC 48332 / race O</strain>
    </source>
</reference>
<accession>M2UFM2</accession>
<feature type="compositionally biased region" description="Basic and acidic residues" evidence="1">
    <location>
        <begin position="12"/>
        <end position="33"/>
    </location>
</feature>
<gene>
    <name evidence="2" type="ORF">COCHEDRAFT_1034552</name>
</gene>
<evidence type="ECO:0000256" key="1">
    <source>
        <dbReference type="SAM" id="MobiDB-lite"/>
    </source>
</evidence>
<reference evidence="2 3" key="1">
    <citation type="journal article" date="2012" name="PLoS Pathog.">
        <title>Diverse lifestyles and strategies of plant pathogenesis encoded in the genomes of eighteen Dothideomycetes fungi.</title>
        <authorList>
            <person name="Ohm R.A."/>
            <person name="Feau N."/>
            <person name="Henrissat B."/>
            <person name="Schoch C.L."/>
            <person name="Horwitz B.A."/>
            <person name="Barry K.W."/>
            <person name="Condon B.J."/>
            <person name="Copeland A.C."/>
            <person name="Dhillon B."/>
            <person name="Glaser F."/>
            <person name="Hesse C.N."/>
            <person name="Kosti I."/>
            <person name="LaButti K."/>
            <person name="Lindquist E.A."/>
            <person name="Lucas S."/>
            <person name="Salamov A.A."/>
            <person name="Bradshaw R.E."/>
            <person name="Ciuffetti L."/>
            <person name="Hamelin R.C."/>
            <person name="Kema G.H.J."/>
            <person name="Lawrence C."/>
            <person name="Scott J.A."/>
            <person name="Spatafora J.W."/>
            <person name="Turgeon B.G."/>
            <person name="de Wit P.J.G.M."/>
            <person name="Zhong S."/>
            <person name="Goodwin S.B."/>
            <person name="Grigoriev I.V."/>
        </authorList>
    </citation>
    <scope>NUCLEOTIDE SEQUENCE [LARGE SCALE GENOMIC DNA]</scope>
    <source>
        <strain evidence="3">C5 / ATCC 48332 / race O</strain>
    </source>
</reference>
<name>M2UFM2_COCH5</name>
<feature type="compositionally biased region" description="Polar residues" evidence="1">
    <location>
        <begin position="1"/>
        <end position="10"/>
    </location>
</feature>
<keyword evidence="3" id="KW-1185">Reference proteome</keyword>
<evidence type="ECO:0000313" key="3">
    <source>
        <dbReference type="Proteomes" id="UP000016936"/>
    </source>
</evidence>
<dbReference type="AlphaFoldDB" id="M2UFM2"/>
<sequence>MKNKIHTSVTELLRRGDRSTRPDDWPAPVHRESGHEEMDVTSFLVRPKNAYKLHDSNLRDLLVLSRSSGYQENSDGTWTVKHGSEEDKNVTIRYITTPRSKDAWRRSVTVYDGVKVVLG</sequence>
<dbReference type="Proteomes" id="UP000016936">
    <property type="component" value="Unassembled WGS sequence"/>
</dbReference>
<evidence type="ECO:0000313" key="2">
    <source>
        <dbReference type="EMBL" id="EMD86788.1"/>
    </source>
</evidence>
<feature type="region of interest" description="Disordered" evidence="1">
    <location>
        <begin position="1"/>
        <end position="33"/>
    </location>
</feature>
<protein>
    <submittedName>
        <fullName evidence="2">Uncharacterized protein</fullName>
    </submittedName>
</protein>
<organism evidence="2 3">
    <name type="scientific">Cochliobolus heterostrophus (strain C5 / ATCC 48332 / race O)</name>
    <name type="common">Southern corn leaf blight fungus</name>
    <name type="synonym">Bipolaris maydis</name>
    <dbReference type="NCBI Taxonomy" id="701091"/>
    <lineage>
        <taxon>Eukaryota</taxon>
        <taxon>Fungi</taxon>
        <taxon>Dikarya</taxon>
        <taxon>Ascomycota</taxon>
        <taxon>Pezizomycotina</taxon>
        <taxon>Dothideomycetes</taxon>
        <taxon>Pleosporomycetidae</taxon>
        <taxon>Pleosporales</taxon>
        <taxon>Pleosporineae</taxon>
        <taxon>Pleosporaceae</taxon>
        <taxon>Bipolaris</taxon>
    </lineage>
</organism>